<dbReference type="Pfam" id="PF01609">
    <property type="entry name" value="DDE_Tnp_1"/>
    <property type="match status" value="1"/>
</dbReference>
<evidence type="ECO:0000259" key="1">
    <source>
        <dbReference type="Pfam" id="PF01609"/>
    </source>
</evidence>
<dbReference type="EMBL" id="DTHV01000151">
    <property type="protein sequence ID" value="HGW60783.1"/>
    <property type="molecule type" value="Genomic_DNA"/>
</dbReference>
<proteinExistence type="predicted"/>
<feature type="domain" description="Transposase IS4-like" evidence="1">
    <location>
        <begin position="111"/>
        <end position="251"/>
    </location>
</feature>
<dbReference type="InterPro" id="IPR002559">
    <property type="entry name" value="Transposase_11"/>
</dbReference>
<protein>
    <submittedName>
        <fullName evidence="2">IS1634 family transposase</fullName>
    </submittedName>
</protein>
<accession>A0A7C4YFJ4</accession>
<dbReference type="AlphaFoldDB" id="A0A7C4YFJ4"/>
<dbReference type="GO" id="GO:0006313">
    <property type="term" value="P:DNA transposition"/>
    <property type="evidence" value="ECO:0007669"/>
    <property type="project" value="InterPro"/>
</dbReference>
<reference evidence="2" key="1">
    <citation type="journal article" date="2020" name="mSystems">
        <title>Genome- and Community-Level Interaction Insights into Carbon Utilization and Element Cycling Functions of Hydrothermarchaeota in Hydrothermal Sediment.</title>
        <authorList>
            <person name="Zhou Z."/>
            <person name="Liu Y."/>
            <person name="Xu W."/>
            <person name="Pan J."/>
            <person name="Luo Z.H."/>
            <person name="Li M."/>
        </authorList>
    </citation>
    <scope>NUCLEOTIDE SEQUENCE [LARGE SCALE GENOMIC DNA]</scope>
    <source>
        <strain evidence="2">SpSt-794</strain>
    </source>
</reference>
<evidence type="ECO:0000313" key="2">
    <source>
        <dbReference type="EMBL" id="HGW60783.1"/>
    </source>
</evidence>
<sequence>MPYILSILWNKTGLKRILTSEFEKVKGKACAEKEVQAIFEMVLARLTDPKSKLATFNEWRDRYYFGGVEALSNTLDLHDYYRAMDTLSDTLESVEESLFYERRNLFSNIELVFFDTTSTYFEGDKEEIASFGHSKDHRGDRKQVVISLVVDEHRIPITHKVWVGNTVDRKAFSETVKELKDRFGIGKAILVADRGCVSRDIIESIEENNLEYIVGMRMNLIEVKEALLQEGEYSKVSDNLYVKEVEVDNRRYIVCFNPEEAAYEKEKRANIIAHLNHLSCSLQ</sequence>
<dbReference type="GO" id="GO:0003677">
    <property type="term" value="F:DNA binding"/>
    <property type="evidence" value="ECO:0007669"/>
    <property type="project" value="InterPro"/>
</dbReference>
<dbReference type="PANTHER" id="PTHR34614:SF2">
    <property type="entry name" value="TRANSPOSASE IS4-LIKE DOMAIN-CONTAINING PROTEIN"/>
    <property type="match status" value="1"/>
</dbReference>
<organism evidence="2">
    <name type="scientific">Caldisericum exile</name>
    <dbReference type="NCBI Taxonomy" id="693075"/>
    <lineage>
        <taxon>Bacteria</taxon>
        <taxon>Pseudomonadati</taxon>
        <taxon>Caldisericota/Cryosericota group</taxon>
        <taxon>Caldisericota</taxon>
        <taxon>Caldisericia</taxon>
        <taxon>Caldisericales</taxon>
        <taxon>Caldisericaceae</taxon>
        <taxon>Caldisericum</taxon>
    </lineage>
</organism>
<gene>
    <name evidence="2" type="ORF">ENV82_05080</name>
</gene>
<dbReference type="NCBIfam" id="NF033559">
    <property type="entry name" value="transpos_IS1634"/>
    <property type="match status" value="1"/>
</dbReference>
<dbReference type="InterPro" id="IPR047654">
    <property type="entry name" value="IS1634_transpos"/>
</dbReference>
<dbReference type="GO" id="GO:0004803">
    <property type="term" value="F:transposase activity"/>
    <property type="evidence" value="ECO:0007669"/>
    <property type="project" value="InterPro"/>
</dbReference>
<dbReference type="PANTHER" id="PTHR34614">
    <property type="match status" value="1"/>
</dbReference>
<name>A0A7C4YFJ4_9BACT</name>
<comment type="caution">
    <text evidence="2">The sequence shown here is derived from an EMBL/GenBank/DDBJ whole genome shotgun (WGS) entry which is preliminary data.</text>
</comment>